<comment type="similarity">
    <text evidence="1">Belongs to the UPF0301 (AlgH) family.</text>
</comment>
<evidence type="ECO:0000256" key="1">
    <source>
        <dbReference type="ARBA" id="ARBA00009600"/>
    </source>
</evidence>
<dbReference type="SUPFAM" id="SSF143456">
    <property type="entry name" value="VC0467-like"/>
    <property type="match status" value="1"/>
</dbReference>
<name>A0ABN2CWD6_9MICO</name>
<dbReference type="Pfam" id="PF02622">
    <property type="entry name" value="DUF179"/>
    <property type="match status" value="1"/>
</dbReference>
<proteinExistence type="inferred from homology"/>
<accession>A0ABN2CWD6</accession>
<dbReference type="Proteomes" id="UP001500350">
    <property type="component" value="Unassembled WGS sequence"/>
</dbReference>
<evidence type="ECO:0000313" key="3">
    <source>
        <dbReference type="Proteomes" id="UP001500350"/>
    </source>
</evidence>
<dbReference type="PANTHER" id="PTHR30327">
    <property type="entry name" value="UNCHARACTERIZED PROTEIN YQGE"/>
    <property type="match status" value="1"/>
</dbReference>
<dbReference type="Gene3D" id="3.40.1740.10">
    <property type="entry name" value="VC0467-like"/>
    <property type="match status" value="1"/>
</dbReference>
<dbReference type="PANTHER" id="PTHR30327:SF1">
    <property type="entry name" value="UPF0301 PROTEIN YQGE"/>
    <property type="match status" value="1"/>
</dbReference>
<dbReference type="EMBL" id="BAAANW010000007">
    <property type="protein sequence ID" value="GAA1563491.1"/>
    <property type="molecule type" value="Genomic_DNA"/>
</dbReference>
<evidence type="ECO:0000313" key="2">
    <source>
        <dbReference type="EMBL" id="GAA1563491.1"/>
    </source>
</evidence>
<organism evidence="2 3">
    <name type="scientific">Dermacoccus profundi</name>
    <dbReference type="NCBI Taxonomy" id="322602"/>
    <lineage>
        <taxon>Bacteria</taxon>
        <taxon>Bacillati</taxon>
        <taxon>Actinomycetota</taxon>
        <taxon>Actinomycetes</taxon>
        <taxon>Micrococcales</taxon>
        <taxon>Dermacoccaceae</taxon>
        <taxon>Dermacoccus</taxon>
    </lineage>
</organism>
<comment type="caution">
    <text evidence="2">The sequence shown here is derived from an EMBL/GenBank/DDBJ whole genome shotgun (WGS) entry which is preliminary data.</text>
</comment>
<reference evidence="2 3" key="1">
    <citation type="journal article" date="2019" name="Int. J. Syst. Evol. Microbiol.">
        <title>The Global Catalogue of Microorganisms (GCM) 10K type strain sequencing project: providing services to taxonomists for standard genome sequencing and annotation.</title>
        <authorList>
            <consortium name="The Broad Institute Genomics Platform"/>
            <consortium name="The Broad Institute Genome Sequencing Center for Infectious Disease"/>
            <person name="Wu L."/>
            <person name="Ma J."/>
        </authorList>
    </citation>
    <scope>NUCLEOTIDE SEQUENCE [LARGE SCALE GENOMIC DNA]</scope>
    <source>
        <strain evidence="2 3">JCM 14589</strain>
    </source>
</reference>
<protein>
    <submittedName>
        <fullName evidence="2">YqgE/AlgH family protein</fullName>
    </submittedName>
</protein>
<dbReference type="InterPro" id="IPR003774">
    <property type="entry name" value="AlgH-like"/>
</dbReference>
<gene>
    <name evidence="2" type="ORF">GCM10009763_10060</name>
</gene>
<sequence length="222" mass="23958">MLLLDPVRFVRAGSSPFYEMRGGSPPPTCVAHNGRVSSLTGRLLVAVPRPHDGDEGDLFTRSVVFVLHHDDEGAQGLVLDFPLEAGVDSVLPGWQDVVSAPDRLFQGGPVGLDRAIALANVPGRDEVLGTTRLFGSLSLVDLDAPPALLAAQLAGMRVFAGSAGWEAGQLDAELADDWWFAADYEIGDLFDDDPDTLWQRIVRRQPFPLNLMATFPDDPSLN</sequence>
<keyword evidence="3" id="KW-1185">Reference proteome</keyword>